<dbReference type="PANTHER" id="PTHR21461:SF69">
    <property type="entry name" value="GLYCOSYLTRANSFERASE FAMILY 92 PROTEIN"/>
    <property type="match status" value="1"/>
</dbReference>
<sequence>MTIATVVTSMKDEAPYILEWVAYHKAIGFDRIVVLANDSTDGTHEMLQRLHDMGVVTYCENKVGLGEKPHARALKIANASDEVRSSDFVMVLDADEFLVVKSAPHTVDYLIRKMDELQADRMVIPWRLFGSSQNIEFCDQPVITRFTRSMDVSSLPKVGVKTFFRRDDISRAAIHFPKAIMKGGKALKTGKDARWIDAGGRTVNASSLTWNGGRNVIHRDMAEVAHFMIKSLDEYLLKIFRGDGLMNSNRHGIDYWRGADHDETSDLILADTVAGFQEEYERLKADPELAELHCRAIDLRYRKLEKILANQDVQLLKSILLRSTSGTITSNDVAESRRLVMQMAPPPVVSKLLEEDRPVSVLLSITTAGLADAGGIAARLSAACRRSATLFWKEKDFAKRPISSLVAGLEPAQKQGRELQLACRWFDNYARAQPTETWPLDHEILIVLTRDPDNLIAGFPAYVATSRSKHLDRPDRSHPAPRTLFTGKETPDETNRLIAKGKVADPRETLRRFKAAEPAALVLNLDHPQDVDAALQDLADKGPHGAAAARLLRAALSPDEAGQEKANSKQQAVVALRQPAPHAAREALKLFWFRRNAGAGINFGDDLGPLVVRHLIGRDVEWARAGDCDLATIGSILSQVSRDAARTGRQSDLLVWGSGLMETDPAPLHPSLVTLAVRGELTRDTLQLGQLPLGDPGIFAADVVPAGRRSHRWGIVPHYSHRNSREIRALAKERGCILIDPTDEPAKVLRDISACEAILSSSLHGLIVADSYNLPCCWLNIASHKSHEFKFADYCSGVERWPFDEVCLEDAPARLQGDAQPDAFAISSAIKERLAKVLLDAL</sequence>
<evidence type="ECO:0000256" key="2">
    <source>
        <dbReference type="ARBA" id="ARBA00022692"/>
    </source>
</evidence>
<dbReference type="SUPFAM" id="SSF53448">
    <property type="entry name" value="Nucleotide-diphospho-sugar transferases"/>
    <property type="match status" value="1"/>
</dbReference>
<evidence type="ECO:0000313" key="7">
    <source>
        <dbReference type="Proteomes" id="UP001149822"/>
    </source>
</evidence>
<feature type="region of interest" description="Disordered" evidence="4">
    <location>
        <begin position="470"/>
        <end position="489"/>
    </location>
</feature>
<keyword evidence="3" id="KW-0472">Membrane</keyword>
<keyword evidence="2" id="KW-0812">Transmembrane</keyword>
<dbReference type="RefSeq" id="WP_268941033.1">
    <property type="nucleotide sequence ID" value="NZ_JAPTYD010000004.1"/>
</dbReference>
<reference evidence="6" key="1">
    <citation type="submission" date="2022-12" db="EMBL/GenBank/DDBJ databases">
        <title>Paracoccus sp. EF6 isolated from a lake water.</title>
        <authorList>
            <person name="Liu H."/>
        </authorList>
    </citation>
    <scope>NUCLEOTIDE SEQUENCE</scope>
    <source>
        <strain evidence="6">EF6</strain>
    </source>
</reference>
<evidence type="ECO:0000256" key="1">
    <source>
        <dbReference type="ARBA" id="ARBA00004167"/>
    </source>
</evidence>
<proteinExistence type="predicted"/>
<dbReference type="Pfam" id="PF04230">
    <property type="entry name" value="PS_pyruv_trans"/>
    <property type="match status" value="1"/>
</dbReference>
<comment type="subcellular location">
    <subcellularLocation>
        <location evidence="1">Membrane</location>
        <topology evidence="1">Single-pass membrane protein</topology>
    </subcellularLocation>
</comment>
<dbReference type="Gene3D" id="3.90.550.10">
    <property type="entry name" value="Spore Coat Polysaccharide Biosynthesis Protein SpsA, Chain A"/>
    <property type="match status" value="1"/>
</dbReference>
<keyword evidence="7" id="KW-1185">Reference proteome</keyword>
<evidence type="ECO:0000259" key="5">
    <source>
        <dbReference type="Pfam" id="PF04230"/>
    </source>
</evidence>
<dbReference type="InterPro" id="IPR007345">
    <property type="entry name" value="Polysacch_pyruvyl_Trfase"/>
</dbReference>
<dbReference type="Proteomes" id="UP001149822">
    <property type="component" value="Unassembled WGS sequence"/>
</dbReference>
<dbReference type="EMBL" id="JAPTYD010000004">
    <property type="protein sequence ID" value="MCZ0961033.1"/>
    <property type="molecule type" value="Genomic_DNA"/>
</dbReference>
<keyword evidence="3" id="KW-1133">Transmembrane helix</keyword>
<protein>
    <submittedName>
        <fullName evidence="6">Glycosyltransferase family 2 protein</fullName>
    </submittedName>
</protein>
<dbReference type="PANTHER" id="PTHR21461">
    <property type="entry name" value="GLYCOSYLTRANSFERASE FAMILY 92 PROTEIN"/>
    <property type="match status" value="1"/>
</dbReference>
<evidence type="ECO:0000256" key="4">
    <source>
        <dbReference type="SAM" id="MobiDB-lite"/>
    </source>
</evidence>
<gene>
    <name evidence="6" type="ORF">OU682_05305</name>
</gene>
<evidence type="ECO:0000256" key="3">
    <source>
        <dbReference type="ARBA" id="ARBA00022989"/>
    </source>
</evidence>
<name>A0ABT4J1R9_9RHOB</name>
<dbReference type="InterPro" id="IPR029044">
    <property type="entry name" value="Nucleotide-diphossugar_trans"/>
</dbReference>
<feature type="domain" description="Polysaccharide pyruvyl transferase" evidence="5">
    <location>
        <begin position="715"/>
        <end position="780"/>
    </location>
</feature>
<comment type="caution">
    <text evidence="6">The sequence shown here is derived from an EMBL/GenBank/DDBJ whole genome shotgun (WGS) entry which is preliminary data.</text>
</comment>
<organism evidence="6 7">
    <name type="scientific">Paracoccus benzoatiresistens</name>
    <dbReference type="NCBI Taxonomy" id="2997341"/>
    <lineage>
        <taxon>Bacteria</taxon>
        <taxon>Pseudomonadati</taxon>
        <taxon>Pseudomonadota</taxon>
        <taxon>Alphaproteobacteria</taxon>
        <taxon>Rhodobacterales</taxon>
        <taxon>Paracoccaceae</taxon>
        <taxon>Paracoccus</taxon>
    </lineage>
</organism>
<dbReference type="Pfam" id="PF13704">
    <property type="entry name" value="Glyco_tranf_2_4"/>
    <property type="match status" value="1"/>
</dbReference>
<accession>A0ABT4J1R9</accession>
<evidence type="ECO:0000313" key="6">
    <source>
        <dbReference type="EMBL" id="MCZ0961033.1"/>
    </source>
</evidence>